<reference evidence="1" key="1">
    <citation type="submission" date="2017-10" db="EMBL/GenBank/DDBJ databases">
        <title>Genome sequence of cellulolytic Lachnospiraceae bacterium XHS1971 isolated from hotspring sediment.</title>
        <authorList>
            <person name="Vasudevan G."/>
            <person name="Joshi A.J."/>
            <person name="Hivarkar S."/>
            <person name="Lanjekar V.B."/>
            <person name="Dhakephalkar P.K."/>
            <person name="Dagar S."/>
        </authorList>
    </citation>
    <scope>NUCLEOTIDE SEQUENCE</scope>
    <source>
        <strain evidence="1">XHS1971</strain>
    </source>
</reference>
<proteinExistence type="predicted"/>
<gene>
    <name evidence="1" type="ORF">CS063_00260</name>
</gene>
<evidence type="ECO:0000313" key="2">
    <source>
        <dbReference type="Proteomes" id="UP000224460"/>
    </source>
</evidence>
<name>A0AC61DFA7_9FIRM</name>
<protein>
    <submittedName>
        <fullName evidence="1">Uncharacterized protein</fullName>
    </submittedName>
</protein>
<dbReference type="Proteomes" id="UP000224460">
    <property type="component" value="Unassembled WGS sequence"/>
</dbReference>
<organism evidence="1 2">
    <name type="scientific">Sporanaerobium hydrogeniformans</name>
    <dbReference type="NCBI Taxonomy" id="3072179"/>
    <lineage>
        <taxon>Bacteria</taxon>
        <taxon>Bacillati</taxon>
        <taxon>Bacillota</taxon>
        <taxon>Clostridia</taxon>
        <taxon>Lachnospirales</taxon>
        <taxon>Lachnospiraceae</taxon>
        <taxon>Sporanaerobium</taxon>
    </lineage>
</organism>
<sequence length="264" mass="29566">MYKKQLLLILLCFTVFLGFSSCLLAMETTHVKDQLGFFTAKELQNLEAMIEEVRSDYNFDTVIVTIDDTQGKSSRDFADDYFDYGGYGIGEERSGILLLINGKEREVWLSTRGKGLDFFPQNEIDTQVEKLVSYLGDSEDENARYNGCKNFIENVKSICRRNTLSYGGKVLVLLKSPFTYIIAFIVAFIVTLVKTLGSKGCVTVNHLTYEEDKGLKLTHRKDNYLREHTTRIKLEKQDKNNGSSGGGTHRSSSGATHGGGGGKF</sequence>
<evidence type="ECO:0000313" key="1">
    <source>
        <dbReference type="EMBL" id="PHV71944.1"/>
    </source>
</evidence>
<dbReference type="EMBL" id="PEDL01000001">
    <property type="protein sequence ID" value="PHV71944.1"/>
    <property type="molecule type" value="Genomic_DNA"/>
</dbReference>
<accession>A0AC61DFA7</accession>
<keyword evidence="2" id="KW-1185">Reference proteome</keyword>
<comment type="caution">
    <text evidence="1">The sequence shown here is derived from an EMBL/GenBank/DDBJ whole genome shotgun (WGS) entry which is preliminary data.</text>
</comment>